<evidence type="ECO:0000256" key="1">
    <source>
        <dbReference type="SAM" id="MobiDB-lite"/>
    </source>
</evidence>
<evidence type="ECO:0000313" key="3">
    <source>
        <dbReference type="Proteomes" id="UP001163882"/>
    </source>
</evidence>
<name>A0ABY6IM32_9HYPH</name>
<protein>
    <submittedName>
        <fullName evidence="2">Uncharacterized protein</fullName>
    </submittedName>
</protein>
<keyword evidence="3" id="KW-1185">Reference proteome</keyword>
<feature type="region of interest" description="Disordered" evidence="1">
    <location>
        <begin position="53"/>
        <end position="76"/>
    </location>
</feature>
<dbReference type="Proteomes" id="UP001163882">
    <property type="component" value="Chromosome"/>
</dbReference>
<dbReference type="EMBL" id="CP107716">
    <property type="protein sequence ID" value="UYQ71414.1"/>
    <property type="molecule type" value="Genomic_DNA"/>
</dbReference>
<sequence>MGEFEYRGFRVRTVFDKDWKIRMWPPLRPAQAMEKIRASRTEGENACRHRATRAIDAFMDKPAARTGRNRSGPLTE</sequence>
<gene>
    <name evidence="2" type="ORF">OF122_15355</name>
</gene>
<reference evidence="2" key="1">
    <citation type="submission" date="2022-10" db="EMBL/GenBank/DDBJ databases">
        <title>YIM 151497 complete genome.</title>
        <authorList>
            <person name="Chen X."/>
        </authorList>
    </citation>
    <scope>NUCLEOTIDE SEQUENCE</scope>
    <source>
        <strain evidence="2">YIM 151497</strain>
    </source>
</reference>
<proteinExistence type="predicted"/>
<organism evidence="2 3">
    <name type="scientific">Pelagibacterium flavum</name>
    <dbReference type="NCBI Taxonomy" id="2984530"/>
    <lineage>
        <taxon>Bacteria</taxon>
        <taxon>Pseudomonadati</taxon>
        <taxon>Pseudomonadota</taxon>
        <taxon>Alphaproteobacteria</taxon>
        <taxon>Hyphomicrobiales</taxon>
        <taxon>Devosiaceae</taxon>
        <taxon>Pelagibacterium</taxon>
    </lineage>
</organism>
<accession>A0ABY6IM32</accession>
<dbReference type="RefSeq" id="WP_264225066.1">
    <property type="nucleotide sequence ID" value="NZ_CP107716.1"/>
</dbReference>
<evidence type="ECO:0000313" key="2">
    <source>
        <dbReference type="EMBL" id="UYQ71414.1"/>
    </source>
</evidence>